<accession>W6UKD2</accession>
<comment type="caution">
    <text evidence="1">The sequence shown here is derived from an EMBL/GenBank/DDBJ whole genome shotgun (WGS) entry which is preliminary data.</text>
</comment>
<dbReference type="AlphaFoldDB" id="W6UKD2"/>
<gene>
    <name evidence="1" type="ORF">EGR_11204</name>
</gene>
<evidence type="ECO:0000313" key="1">
    <source>
        <dbReference type="EMBL" id="EUB53939.1"/>
    </source>
</evidence>
<keyword evidence="2" id="KW-1185">Reference proteome</keyword>
<organism evidence="1 2">
    <name type="scientific">Echinococcus granulosus</name>
    <name type="common">Hydatid tapeworm</name>
    <dbReference type="NCBI Taxonomy" id="6210"/>
    <lineage>
        <taxon>Eukaryota</taxon>
        <taxon>Metazoa</taxon>
        <taxon>Spiralia</taxon>
        <taxon>Lophotrochozoa</taxon>
        <taxon>Platyhelminthes</taxon>
        <taxon>Cestoda</taxon>
        <taxon>Eucestoda</taxon>
        <taxon>Cyclophyllidea</taxon>
        <taxon>Taeniidae</taxon>
        <taxon>Echinococcus</taxon>
        <taxon>Echinococcus granulosus group</taxon>
    </lineage>
</organism>
<reference evidence="1 2" key="1">
    <citation type="journal article" date="2013" name="Nat. Genet.">
        <title>The genome of the hydatid tapeworm Echinococcus granulosus.</title>
        <authorList>
            <person name="Zheng H."/>
            <person name="Zhang W."/>
            <person name="Zhang L."/>
            <person name="Zhang Z."/>
            <person name="Li J."/>
            <person name="Lu G."/>
            <person name="Zhu Y."/>
            <person name="Wang Y."/>
            <person name="Huang Y."/>
            <person name="Liu J."/>
            <person name="Kang H."/>
            <person name="Chen J."/>
            <person name="Wang L."/>
            <person name="Chen A."/>
            <person name="Yu S."/>
            <person name="Gao Z."/>
            <person name="Jin L."/>
            <person name="Gu W."/>
            <person name="Wang Z."/>
            <person name="Zhao L."/>
            <person name="Shi B."/>
            <person name="Wen H."/>
            <person name="Lin R."/>
            <person name="Jones M.K."/>
            <person name="Brejova B."/>
            <person name="Vinar T."/>
            <person name="Zhao G."/>
            <person name="McManus D.P."/>
            <person name="Chen Z."/>
            <person name="Zhou Y."/>
            <person name="Wang S."/>
        </authorList>
    </citation>
    <scope>NUCLEOTIDE SEQUENCE [LARGE SCALE GENOMIC DNA]</scope>
</reference>
<dbReference type="GeneID" id="36346917"/>
<dbReference type="RefSeq" id="XP_024345135.1">
    <property type="nucleotide sequence ID" value="XM_024500451.1"/>
</dbReference>
<dbReference type="OrthoDB" id="66906at2759"/>
<name>W6UKD2_ECHGR</name>
<dbReference type="EMBL" id="APAU02000500">
    <property type="protein sequence ID" value="EUB53939.1"/>
    <property type="molecule type" value="Genomic_DNA"/>
</dbReference>
<dbReference type="KEGG" id="egl:EGR_11204"/>
<protein>
    <submittedName>
        <fullName evidence="1">Uncharacterized protein</fullName>
    </submittedName>
</protein>
<evidence type="ECO:0000313" key="2">
    <source>
        <dbReference type="Proteomes" id="UP000019149"/>
    </source>
</evidence>
<sequence length="113" mass="12494">MLLVDIELALLRNATAAIEVGRVVAAHAPVSSKVSQCVRARLLFFRVFKKAIILSLNNLQARHNYCVTPVVGTCDLEVGERCLPVYLYSKGIPENRFSDSIEISLFFQSLLAA</sequence>
<dbReference type="Proteomes" id="UP000019149">
    <property type="component" value="Unassembled WGS sequence"/>
</dbReference>
<proteinExistence type="predicted"/>
<dbReference type="CTD" id="36346917"/>